<feature type="transmembrane region" description="Helical" evidence="1">
    <location>
        <begin position="68"/>
        <end position="85"/>
    </location>
</feature>
<feature type="transmembrane region" description="Helical" evidence="1">
    <location>
        <begin position="45"/>
        <end position="62"/>
    </location>
</feature>
<dbReference type="Pfam" id="PF20619">
    <property type="entry name" value="DUF6804"/>
    <property type="match status" value="1"/>
</dbReference>
<name>A0ABY0UEZ8_9FLAO</name>
<keyword evidence="1" id="KW-1133">Transmembrane helix</keyword>
<proteinExistence type="predicted"/>
<dbReference type="RefSeq" id="WP_157681172.1">
    <property type="nucleotide sequence ID" value="NZ_LT629754.1"/>
</dbReference>
<protein>
    <recommendedName>
        <fullName evidence="4">MerC mercury resistance protein</fullName>
    </recommendedName>
</protein>
<sequence length="162" mass="19066">MKTKIKQIDFVGLRNTVKDIFQIVIGLNCPNQIQTIMNYTFKKDFYSYLSIACGIVLLIAIFSFDSFYYKFLRVFVFIGALIMIYRSYKNPFQVLSLALIAYLFNPIIPIYLFQKLIWIPIDIICGLIFLSCTMDIKKKKKKPFIPYTTKKSPKSYGRDRKF</sequence>
<keyword evidence="3" id="KW-1185">Reference proteome</keyword>
<evidence type="ECO:0000313" key="3">
    <source>
        <dbReference type="Proteomes" id="UP000199574"/>
    </source>
</evidence>
<keyword evidence="1" id="KW-0472">Membrane</keyword>
<feature type="transmembrane region" description="Helical" evidence="1">
    <location>
        <begin position="92"/>
        <end position="111"/>
    </location>
</feature>
<dbReference type="Proteomes" id="UP000199574">
    <property type="component" value="Chromosome I"/>
</dbReference>
<evidence type="ECO:0000313" key="2">
    <source>
        <dbReference type="EMBL" id="SDS57362.1"/>
    </source>
</evidence>
<gene>
    <name evidence="2" type="ORF">SAMN05192545_1642</name>
</gene>
<evidence type="ECO:0008006" key="4">
    <source>
        <dbReference type="Google" id="ProtNLM"/>
    </source>
</evidence>
<keyword evidence="1" id="KW-0812">Transmembrane</keyword>
<dbReference type="EMBL" id="LT629754">
    <property type="protein sequence ID" value="SDS57362.1"/>
    <property type="molecule type" value="Genomic_DNA"/>
</dbReference>
<feature type="transmembrane region" description="Helical" evidence="1">
    <location>
        <begin position="117"/>
        <end position="136"/>
    </location>
</feature>
<dbReference type="InterPro" id="IPR046548">
    <property type="entry name" value="DUF6804"/>
</dbReference>
<reference evidence="2 3" key="1">
    <citation type="submission" date="2016-10" db="EMBL/GenBank/DDBJ databases">
        <authorList>
            <person name="Varghese N."/>
            <person name="Submissions S."/>
        </authorList>
    </citation>
    <scope>NUCLEOTIDE SEQUENCE [LARGE SCALE GENOMIC DNA]</scope>
    <source>
        <strain evidence="2 3">MAR_2009_60</strain>
    </source>
</reference>
<dbReference type="GeneID" id="90591449"/>
<accession>A0ABY0UEZ8</accession>
<evidence type="ECO:0000256" key="1">
    <source>
        <dbReference type="SAM" id="Phobius"/>
    </source>
</evidence>
<organism evidence="2 3">
    <name type="scientific">Maribacter dokdonensis</name>
    <dbReference type="NCBI Taxonomy" id="320912"/>
    <lineage>
        <taxon>Bacteria</taxon>
        <taxon>Pseudomonadati</taxon>
        <taxon>Bacteroidota</taxon>
        <taxon>Flavobacteriia</taxon>
        <taxon>Flavobacteriales</taxon>
        <taxon>Flavobacteriaceae</taxon>
        <taxon>Maribacter</taxon>
    </lineage>
</organism>